<accession>A0A1W2DMB5</accession>
<proteinExistence type="predicted"/>
<reference evidence="1 2" key="1">
    <citation type="submission" date="2017-04" db="EMBL/GenBank/DDBJ databases">
        <authorList>
            <person name="Afonso C.L."/>
            <person name="Miller P.J."/>
            <person name="Scott M.A."/>
            <person name="Spackman E."/>
            <person name="Goraichik I."/>
            <person name="Dimitrov K.M."/>
            <person name="Suarez D.L."/>
            <person name="Swayne D.E."/>
        </authorList>
    </citation>
    <scope>NUCLEOTIDE SEQUENCE [LARGE SCALE GENOMIC DNA]</scope>
    <source>
        <strain evidence="1 2">DSM 5090</strain>
    </source>
</reference>
<keyword evidence="2" id="KW-1185">Reference proteome</keyword>
<dbReference type="Proteomes" id="UP000192738">
    <property type="component" value="Unassembled WGS sequence"/>
</dbReference>
<name>A0A1W2DMB5_9FIRM</name>
<gene>
    <name evidence="1" type="ORF">SAMN04488500_116115</name>
</gene>
<dbReference type="STRING" id="112901.SAMN04488500_116115"/>
<protein>
    <submittedName>
        <fullName evidence="1">Uncharacterized protein</fullName>
    </submittedName>
</protein>
<evidence type="ECO:0000313" key="1">
    <source>
        <dbReference type="EMBL" id="SMC98188.1"/>
    </source>
</evidence>
<organism evidence="1 2">
    <name type="scientific">Sporomusa malonica</name>
    <dbReference type="NCBI Taxonomy" id="112901"/>
    <lineage>
        <taxon>Bacteria</taxon>
        <taxon>Bacillati</taxon>
        <taxon>Bacillota</taxon>
        <taxon>Negativicutes</taxon>
        <taxon>Selenomonadales</taxon>
        <taxon>Sporomusaceae</taxon>
        <taxon>Sporomusa</taxon>
    </lineage>
</organism>
<dbReference type="EMBL" id="FWXI01000016">
    <property type="protein sequence ID" value="SMC98188.1"/>
    <property type="molecule type" value="Genomic_DNA"/>
</dbReference>
<dbReference type="RefSeq" id="WP_176215564.1">
    <property type="nucleotide sequence ID" value="NZ_CP155572.1"/>
</dbReference>
<sequence length="45" mass="5052">MKKQWFAPKIAEISIKMTEVQVKKSGSGDLDKPGMSDWFDCPCCS</sequence>
<dbReference type="AlphaFoldDB" id="A0A1W2DMB5"/>
<evidence type="ECO:0000313" key="2">
    <source>
        <dbReference type="Proteomes" id="UP000192738"/>
    </source>
</evidence>